<evidence type="ECO:0000259" key="5">
    <source>
        <dbReference type="PROSITE" id="PS51755"/>
    </source>
</evidence>
<dbReference type="SMART" id="SM00862">
    <property type="entry name" value="Trans_reg_C"/>
    <property type="match status" value="1"/>
</dbReference>
<name>A0A0G9KUX9_9BACT</name>
<dbReference type="Gene3D" id="1.10.10.10">
    <property type="entry name" value="Winged helix-like DNA-binding domain superfamily/Winged helix DNA-binding domain"/>
    <property type="match status" value="1"/>
</dbReference>
<dbReference type="Gene3D" id="3.40.50.2300">
    <property type="match status" value="1"/>
</dbReference>
<dbReference type="Proteomes" id="UP000035154">
    <property type="component" value="Unassembled WGS sequence"/>
</dbReference>
<dbReference type="InterPro" id="IPR001867">
    <property type="entry name" value="OmpR/PhoB-type_DNA-bd"/>
</dbReference>
<organism evidence="6 7">
    <name type="scientific">Aliarcobacter butzleri L355</name>
    <dbReference type="NCBI Taxonomy" id="1447263"/>
    <lineage>
        <taxon>Bacteria</taxon>
        <taxon>Pseudomonadati</taxon>
        <taxon>Campylobacterota</taxon>
        <taxon>Epsilonproteobacteria</taxon>
        <taxon>Campylobacterales</taxon>
        <taxon>Arcobacteraceae</taxon>
        <taxon>Aliarcobacter</taxon>
    </lineage>
</organism>
<dbReference type="InterPro" id="IPR001789">
    <property type="entry name" value="Sig_transdc_resp-reg_receiver"/>
</dbReference>
<dbReference type="Pfam" id="PF00486">
    <property type="entry name" value="Trans_reg_C"/>
    <property type="match status" value="1"/>
</dbReference>
<feature type="domain" description="OmpR/PhoB-type" evidence="5">
    <location>
        <begin position="129"/>
        <end position="221"/>
    </location>
</feature>
<evidence type="ECO:0000313" key="6">
    <source>
        <dbReference type="EMBL" id="KLE10256.1"/>
    </source>
</evidence>
<dbReference type="GO" id="GO:0000160">
    <property type="term" value="P:phosphorelay signal transduction system"/>
    <property type="evidence" value="ECO:0007669"/>
    <property type="project" value="InterPro"/>
</dbReference>
<dbReference type="EMBL" id="JAIW01000029">
    <property type="protein sequence ID" value="KLE10256.1"/>
    <property type="molecule type" value="Genomic_DNA"/>
</dbReference>
<dbReference type="InterPro" id="IPR036388">
    <property type="entry name" value="WH-like_DNA-bd_sf"/>
</dbReference>
<dbReference type="SUPFAM" id="SSF46894">
    <property type="entry name" value="C-terminal effector domain of the bipartite response regulators"/>
    <property type="match status" value="1"/>
</dbReference>
<accession>A0A0G9KUX9</accession>
<dbReference type="RefSeq" id="WP_046998175.1">
    <property type="nucleotide sequence ID" value="NZ_JAIW01000029.1"/>
</dbReference>
<dbReference type="InterPro" id="IPR016032">
    <property type="entry name" value="Sig_transdc_resp-reg_C-effctor"/>
</dbReference>
<dbReference type="PATRIC" id="fig|1447263.3.peg.964"/>
<comment type="caution">
    <text evidence="2">Lacks conserved residue(s) required for the propagation of feature annotation.</text>
</comment>
<dbReference type="InterPro" id="IPR011006">
    <property type="entry name" value="CheY-like_superfamily"/>
</dbReference>
<dbReference type="GO" id="GO:0003677">
    <property type="term" value="F:DNA binding"/>
    <property type="evidence" value="ECO:0007669"/>
    <property type="project" value="UniProtKB-UniRule"/>
</dbReference>
<gene>
    <name evidence="6" type="ORF">AF80_04930</name>
</gene>
<keyword evidence="1 3" id="KW-0238">DNA-binding</keyword>
<feature type="domain" description="Response regulatory" evidence="4">
    <location>
        <begin position="6"/>
        <end position="120"/>
    </location>
</feature>
<evidence type="ECO:0000313" key="7">
    <source>
        <dbReference type="Proteomes" id="UP000035154"/>
    </source>
</evidence>
<evidence type="ECO:0000256" key="2">
    <source>
        <dbReference type="PROSITE-ProRule" id="PRU00169"/>
    </source>
</evidence>
<sequence>MKLSNLLVLYVYDKKADEEIVTLLNKEFKKVFLAANLKEAQNSYKKYSPCIIIIEDSFKDRKMVDYLQEIRQIDMKTAVIILTNNETNLYSLELIELYITKYIITPFKKEVLYSSLLKCLDVIESRIYSNVKLKDNVFFNFQTQSIINEGEIIILNKKETILMNLFIQNPNRVITYEELEYHIWNGEVTLAALKSLIRDFRKKTYKTILKNYSGIGYKLNLENKI</sequence>
<reference evidence="6 7" key="1">
    <citation type="submission" date="2014-01" db="EMBL/GenBank/DDBJ databases">
        <title>Development of a Comparative Genomic Fingerprinting Assay for High Resolution Genotyping of Arcobacter butzleri.</title>
        <authorList>
            <person name="Webb A.L."/>
            <person name="Inglis G.D."/>
            <person name="Kruczkiewicz P."/>
            <person name="Selinger L.B."/>
            <person name="Taboada E.N."/>
        </authorList>
    </citation>
    <scope>NUCLEOTIDE SEQUENCE [LARGE SCALE GENOMIC DNA]</scope>
    <source>
        <strain evidence="6 7">L355</strain>
    </source>
</reference>
<dbReference type="GO" id="GO:0006355">
    <property type="term" value="P:regulation of DNA-templated transcription"/>
    <property type="evidence" value="ECO:0007669"/>
    <property type="project" value="InterPro"/>
</dbReference>
<dbReference type="AlphaFoldDB" id="A0A0G9KUX9"/>
<proteinExistence type="predicted"/>
<evidence type="ECO:0000259" key="4">
    <source>
        <dbReference type="PROSITE" id="PS50110"/>
    </source>
</evidence>
<evidence type="ECO:0000256" key="1">
    <source>
        <dbReference type="ARBA" id="ARBA00023125"/>
    </source>
</evidence>
<dbReference type="SUPFAM" id="SSF52172">
    <property type="entry name" value="CheY-like"/>
    <property type="match status" value="1"/>
</dbReference>
<protein>
    <submittedName>
        <fullName evidence="6">Regulator</fullName>
    </submittedName>
</protein>
<comment type="caution">
    <text evidence="6">The sequence shown here is derived from an EMBL/GenBank/DDBJ whole genome shotgun (WGS) entry which is preliminary data.</text>
</comment>
<dbReference type="PROSITE" id="PS51755">
    <property type="entry name" value="OMPR_PHOB"/>
    <property type="match status" value="1"/>
</dbReference>
<dbReference type="PROSITE" id="PS50110">
    <property type="entry name" value="RESPONSE_REGULATORY"/>
    <property type="match status" value="1"/>
</dbReference>
<dbReference type="Pfam" id="PF00072">
    <property type="entry name" value="Response_reg"/>
    <property type="match status" value="1"/>
</dbReference>
<feature type="DNA-binding region" description="OmpR/PhoB-type" evidence="3">
    <location>
        <begin position="129"/>
        <end position="221"/>
    </location>
</feature>
<evidence type="ECO:0000256" key="3">
    <source>
        <dbReference type="PROSITE-ProRule" id="PRU01091"/>
    </source>
</evidence>